<name>A0ABY9EAP3_9GAMM</name>
<sequence>MYLLRYAIFLTIIFAPLTQASMDCRSLDALDWILGSWVSESSQRTYKEHWSKVSDDTYEGYSEVTLSSGKNSGYESLRLVNMAGNIFYLAKVSENTLPIAFKLVSCSKGRLHFENIDHDFPQSIQYSYNSAGNLSVLVAGSGNKGFKLNFDRSTLIK</sequence>
<proteinExistence type="predicted"/>
<dbReference type="RefSeq" id="WP_301414348.1">
    <property type="nucleotide sequence ID" value="NZ_CP098023.1"/>
</dbReference>
<keyword evidence="4" id="KW-1185">Reference proteome</keyword>
<evidence type="ECO:0000313" key="4">
    <source>
        <dbReference type="Proteomes" id="UP001321520"/>
    </source>
</evidence>
<feature type="chain" id="PRO_5045544667" evidence="1">
    <location>
        <begin position="21"/>
        <end position="157"/>
    </location>
</feature>
<reference evidence="3 4" key="1">
    <citation type="submission" date="2022-05" db="EMBL/GenBank/DDBJ databases">
        <title>Microbulbifer sp. nov., isolated from sponge.</title>
        <authorList>
            <person name="Gao L."/>
        </authorList>
    </citation>
    <scope>NUCLEOTIDE SEQUENCE [LARGE SCALE GENOMIC DNA]</scope>
    <source>
        <strain evidence="3 4">MI-G</strain>
    </source>
</reference>
<evidence type="ECO:0000259" key="2">
    <source>
        <dbReference type="Pfam" id="PF19780"/>
    </source>
</evidence>
<accession>A0ABY9EAP3</accession>
<dbReference type="InterPro" id="IPR046232">
    <property type="entry name" value="DUF6265"/>
</dbReference>
<dbReference type="Proteomes" id="UP001321520">
    <property type="component" value="Chromosome"/>
</dbReference>
<dbReference type="Pfam" id="PF19780">
    <property type="entry name" value="DUF6265"/>
    <property type="match status" value="1"/>
</dbReference>
<feature type="domain" description="DUF6265" evidence="2">
    <location>
        <begin position="31"/>
        <end position="138"/>
    </location>
</feature>
<keyword evidence="1" id="KW-0732">Signal</keyword>
<evidence type="ECO:0000256" key="1">
    <source>
        <dbReference type="SAM" id="SignalP"/>
    </source>
</evidence>
<evidence type="ECO:0000313" key="3">
    <source>
        <dbReference type="EMBL" id="WKD48584.1"/>
    </source>
</evidence>
<gene>
    <name evidence="3" type="ORF">M8T91_11695</name>
</gene>
<organism evidence="3 4">
    <name type="scientific">Microbulbifer spongiae</name>
    <dbReference type="NCBI Taxonomy" id="2944933"/>
    <lineage>
        <taxon>Bacteria</taxon>
        <taxon>Pseudomonadati</taxon>
        <taxon>Pseudomonadota</taxon>
        <taxon>Gammaproteobacteria</taxon>
        <taxon>Cellvibrionales</taxon>
        <taxon>Microbulbiferaceae</taxon>
        <taxon>Microbulbifer</taxon>
    </lineage>
</organism>
<feature type="signal peptide" evidence="1">
    <location>
        <begin position="1"/>
        <end position="20"/>
    </location>
</feature>
<protein>
    <submittedName>
        <fullName evidence="3">DUF6265 family protein</fullName>
    </submittedName>
</protein>
<dbReference type="EMBL" id="CP098023">
    <property type="protein sequence ID" value="WKD48584.1"/>
    <property type="molecule type" value="Genomic_DNA"/>
</dbReference>